<feature type="region of interest" description="Disordered" evidence="5">
    <location>
        <begin position="335"/>
        <end position="398"/>
    </location>
</feature>
<evidence type="ECO:0000256" key="4">
    <source>
        <dbReference type="ARBA" id="ARBA00023242"/>
    </source>
</evidence>
<name>A0A8T2Q274_CERRI</name>
<keyword evidence="8" id="KW-1185">Reference proteome</keyword>
<dbReference type="InterPro" id="IPR003340">
    <property type="entry name" value="B3_DNA-bd"/>
</dbReference>
<protein>
    <recommendedName>
        <fullName evidence="6">TF-B3 domain-containing protein</fullName>
    </recommendedName>
</protein>
<gene>
    <name evidence="7" type="ORF">KP509_38G010700</name>
</gene>
<dbReference type="InterPro" id="IPR015300">
    <property type="entry name" value="DNA-bd_pseudobarrel_sf"/>
</dbReference>
<dbReference type="OrthoDB" id="1666376at2759"/>
<dbReference type="InterPro" id="IPR044837">
    <property type="entry name" value="REM16-like"/>
</dbReference>
<feature type="domain" description="TF-B3" evidence="6">
    <location>
        <begin position="443"/>
        <end position="536"/>
    </location>
</feature>
<proteinExistence type="predicted"/>
<feature type="compositionally biased region" description="Acidic residues" evidence="5">
    <location>
        <begin position="361"/>
        <end position="386"/>
    </location>
</feature>
<evidence type="ECO:0000313" key="7">
    <source>
        <dbReference type="EMBL" id="KAH7277834.1"/>
    </source>
</evidence>
<dbReference type="SMART" id="SM01019">
    <property type="entry name" value="B3"/>
    <property type="match status" value="2"/>
</dbReference>
<evidence type="ECO:0000259" key="6">
    <source>
        <dbReference type="PROSITE" id="PS50863"/>
    </source>
</evidence>
<keyword evidence="1" id="KW-0805">Transcription regulation</keyword>
<keyword evidence="2" id="KW-0238">DNA-binding</keyword>
<feature type="region of interest" description="Disordered" evidence="5">
    <location>
        <begin position="185"/>
        <end position="225"/>
    </location>
</feature>
<feature type="compositionally biased region" description="Basic and acidic residues" evidence="5">
    <location>
        <begin position="335"/>
        <end position="345"/>
    </location>
</feature>
<accession>A0A8T2Q274</accession>
<keyword evidence="3" id="KW-0804">Transcription</keyword>
<evidence type="ECO:0000256" key="1">
    <source>
        <dbReference type="ARBA" id="ARBA00023015"/>
    </source>
</evidence>
<dbReference type="CDD" id="cd10017">
    <property type="entry name" value="B3_DNA"/>
    <property type="match status" value="2"/>
</dbReference>
<organism evidence="7 8">
    <name type="scientific">Ceratopteris richardii</name>
    <name type="common">Triangle waterfern</name>
    <dbReference type="NCBI Taxonomy" id="49495"/>
    <lineage>
        <taxon>Eukaryota</taxon>
        <taxon>Viridiplantae</taxon>
        <taxon>Streptophyta</taxon>
        <taxon>Embryophyta</taxon>
        <taxon>Tracheophyta</taxon>
        <taxon>Polypodiopsida</taxon>
        <taxon>Polypodiidae</taxon>
        <taxon>Polypodiales</taxon>
        <taxon>Pteridineae</taxon>
        <taxon>Pteridaceae</taxon>
        <taxon>Parkerioideae</taxon>
        <taxon>Ceratopteris</taxon>
    </lineage>
</organism>
<dbReference type="Gene3D" id="2.40.330.10">
    <property type="entry name" value="DNA-binding pseudobarrel domain"/>
    <property type="match status" value="2"/>
</dbReference>
<dbReference type="PANTHER" id="PTHR31391:SF157">
    <property type="entry name" value="B3 DOMAIN-CONTAINING PROTEIN REM16"/>
    <property type="match status" value="1"/>
</dbReference>
<comment type="caution">
    <text evidence="7">The sequence shown here is derived from an EMBL/GenBank/DDBJ whole genome shotgun (WGS) entry which is preliminary data.</text>
</comment>
<keyword evidence="4" id="KW-0539">Nucleus</keyword>
<dbReference type="EMBL" id="CM035443">
    <property type="protein sequence ID" value="KAH7277834.1"/>
    <property type="molecule type" value="Genomic_DNA"/>
</dbReference>
<feature type="domain" description="TF-B3" evidence="6">
    <location>
        <begin position="38"/>
        <end position="142"/>
    </location>
</feature>
<reference evidence="7" key="1">
    <citation type="submission" date="2021-08" db="EMBL/GenBank/DDBJ databases">
        <title>WGS assembly of Ceratopteris richardii.</title>
        <authorList>
            <person name="Marchant D.B."/>
            <person name="Chen G."/>
            <person name="Jenkins J."/>
            <person name="Shu S."/>
            <person name="Leebens-Mack J."/>
            <person name="Grimwood J."/>
            <person name="Schmutz J."/>
            <person name="Soltis P."/>
            <person name="Soltis D."/>
            <person name="Chen Z.-H."/>
        </authorList>
    </citation>
    <scope>NUCLEOTIDE SEQUENCE</scope>
    <source>
        <strain evidence="7">Whitten #5841</strain>
        <tissue evidence="7">Leaf</tissue>
    </source>
</reference>
<evidence type="ECO:0000256" key="3">
    <source>
        <dbReference type="ARBA" id="ARBA00023163"/>
    </source>
</evidence>
<dbReference type="Pfam" id="PF02362">
    <property type="entry name" value="B3"/>
    <property type="match status" value="2"/>
</dbReference>
<evidence type="ECO:0000256" key="2">
    <source>
        <dbReference type="ARBA" id="ARBA00023125"/>
    </source>
</evidence>
<dbReference type="PANTHER" id="PTHR31391">
    <property type="entry name" value="B3 DOMAIN-CONTAINING PROTEIN OS11G0197600-RELATED"/>
    <property type="match status" value="1"/>
</dbReference>
<dbReference type="AlphaFoldDB" id="A0A8T2Q274"/>
<sequence length="751" mass="83809">MSAENYEQPPFSACPSCTHQCRQILGHGFSPYFYTPSFYSILPAPPSSSSLTLPIPPDFLCGKNIRIDRTSTFDEPLYSKMHLQGPTGEKWPVVMEGTSLRNLAFTTGWGNFIQDHSIVAGDLVIFKLTSKGCFSVSIYESNGCEKVLPSAAKDAGSRPVQNGNGSRKRLACDAGLTSECTDGDFKRRKDDIGNRSPPSVIVIDDDEEDECEECTPKPSSGSPYQISSADDVTLVQNGIACLDGATKFSDSEERKGVVELKMNHNNRTVGMDMDSPADSEDVCMILTEHSLACTLDMEGNENSQQVGAQMIPTANGADEGAPAIRMETQVITYKDDRGGNVEEPKCQPNMSHDIKQKPSSDDEDLHQDSSDGDMPSDSDSGNDDPDVPPYCAGEATQGHIAKATKDMEYITASFISKRRPVSAEERQRVFQAAKQFKSNRPHFLKLMKESHVYRGFWLAISSNFASKYLSVENQEATLLDSSGRAWSAKWLGKRCGLSGGWRKFSLDHGLEEGDICVFELIKSKDLVMKVHIFRVIELRNSVPGRDHYLYKPSTRSVSESCISVKKMRGALTDRTYSKSPRFGHQKNQWQSKEKNSEGKLNDTAINCSRGDTLVLNTTKRSRYILDDNGKESRDDVLQRERKDPVVCKPAELPYSLKTPQKTQEPVPGNLRRKKNVDVNSAVGSNKESRKLYYTVERLFNRRKGLVEEEFLVELDIKEETVGCISSQVTRDRNLWWVPLSHFTKDKTACYL</sequence>
<dbReference type="PROSITE" id="PS50863">
    <property type="entry name" value="B3"/>
    <property type="match status" value="2"/>
</dbReference>
<dbReference type="GO" id="GO:0003677">
    <property type="term" value="F:DNA binding"/>
    <property type="evidence" value="ECO:0007669"/>
    <property type="project" value="UniProtKB-KW"/>
</dbReference>
<dbReference type="Proteomes" id="UP000825935">
    <property type="component" value="Chromosome 38"/>
</dbReference>
<evidence type="ECO:0000256" key="5">
    <source>
        <dbReference type="SAM" id="MobiDB-lite"/>
    </source>
</evidence>
<dbReference type="SUPFAM" id="SSF101936">
    <property type="entry name" value="DNA-binding pseudobarrel domain"/>
    <property type="match status" value="2"/>
</dbReference>
<feature type="region of interest" description="Disordered" evidence="5">
    <location>
        <begin position="575"/>
        <end position="602"/>
    </location>
</feature>
<feature type="compositionally biased region" description="Acidic residues" evidence="5">
    <location>
        <begin position="203"/>
        <end position="213"/>
    </location>
</feature>
<evidence type="ECO:0000313" key="8">
    <source>
        <dbReference type="Proteomes" id="UP000825935"/>
    </source>
</evidence>
<feature type="compositionally biased region" description="Basic and acidic residues" evidence="5">
    <location>
        <begin position="591"/>
        <end position="600"/>
    </location>
</feature>